<dbReference type="Proteomes" id="UP001358586">
    <property type="component" value="Chromosome 5"/>
</dbReference>
<accession>A0ABR0Q339</accession>
<gene>
    <name evidence="2" type="ORF">PVK06_017582</name>
</gene>
<comment type="caution">
    <text evidence="2">The sequence shown here is derived from an EMBL/GenBank/DDBJ whole genome shotgun (WGS) entry which is preliminary data.</text>
</comment>
<evidence type="ECO:0000313" key="3">
    <source>
        <dbReference type="Proteomes" id="UP001358586"/>
    </source>
</evidence>
<organism evidence="2 3">
    <name type="scientific">Gossypium arboreum</name>
    <name type="common">Tree cotton</name>
    <name type="synonym">Gossypium nanking</name>
    <dbReference type="NCBI Taxonomy" id="29729"/>
    <lineage>
        <taxon>Eukaryota</taxon>
        <taxon>Viridiplantae</taxon>
        <taxon>Streptophyta</taxon>
        <taxon>Embryophyta</taxon>
        <taxon>Tracheophyta</taxon>
        <taxon>Spermatophyta</taxon>
        <taxon>Magnoliopsida</taxon>
        <taxon>eudicotyledons</taxon>
        <taxon>Gunneridae</taxon>
        <taxon>Pentapetalae</taxon>
        <taxon>rosids</taxon>
        <taxon>malvids</taxon>
        <taxon>Malvales</taxon>
        <taxon>Malvaceae</taxon>
        <taxon>Malvoideae</taxon>
        <taxon>Gossypium</taxon>
    </lineage>
</organism>
<sequence>MSVGLEHTGVGEANKASHSRATRPCEPTCPRRYTMSSSRGKKSAVPASKKRKGASSSLGPTTEIHHPFLQFPNGPQEELFQILWARPLVAGRCIDWAAVEQVQLADVIWAFLTTDPWKLFFRIIELTYLELTMELCSKFHFQNVMTRCDDPDMVQFFLGVLICQLSVPEFGAILGLSTEEFREENELHALSRHIHFFPLKCWHTLALSTASYNPSHSKALVLPPSLRYLHAVLAHMITGR</sequence>
<keyword evidence="3" id="KW-1185">Reference proteome</keyword>
<reference evidence="2 3" key="1">
    <citation type="submission" date="2023-03" db="EMBL/GenBank/DDBJ databases">
        <title>WGS of Gossypium arboreum.</title>
        <authorList>
            <person name="Yu D."/>
        </authorList>
    </citation>
    <scope>NUCLEOTIDE SEQUENCE [LARGE SCALE GENOMIC DNA]</scope>
    <source>
        <tissue evidence="2">Leaf</tissue>
    </source>
</reference>
<protein>
    <submittedName>
        <fullName evidence="2">Uncharacterized protein</fullName>
    </submittedName>
</protein>
<dbReference type="EMBL" id="JARKNE010000005">
    <property type="protein sequence ID" value="KAK5833728.1"/>
    <property type="molecule type" value="Genomic_DNA"/>
</dbReference>
<name>A0ABR0Q339_GOSAR</name>
<proteinExistence type="predicted"/>
<feature type="region of interest" description="Disordered" evidence="1">
    <location>
        <begin position="1"/>
        <end position="61"/>
    </location>
</feature>
<evidence type="ECO:0000256" key="1">
    <source>
        <dbReference type="SAM" id="MobiDB-lite"/>
    </source>
</evidence>
<evidence type="ECO:0000313" key="2">
    <source>
        <dbReference type="EMBL" id="KAK5833728.1"/>
    </source>
</evidence>